<organism evidence="2 3">
    <name type="scientific">Rotaria sordida</name>
    <dbReference type="NCBI Taxonomy" id="392033"/>
    <lineage>
        <taxon>Eukaryota</taxon>
        <taxon>Metazoa</taxon>
        <taxon>Spiralia</taxon>
        <taxon>Gnathifera</taxon>
        <taxon>Rotifera</taxon>
        <taxon>Eurotatoria</taxon>
        <taxon>Bdelloidea</taxon>
        <taxon>Philodinida</taxon>
        <taxon>Philodinidae</taxon>
        <taxon>Rotaria</taxon>
    </lineage>
</organism>
<dbReference type="EMBL" id="CAJOBD010003647">
    <property type="protein sequence ID" value="CAF3959835.1"/>
    <property type="molecule type" value="Genomic_DNA"/>
</dbReference>
<accession>A0A819LCK4</accession>
<name>A0A819LCK4_9BILA</name>
<reference evidence="2" key="1">
    <citation type="submission" date="2021-02" db="EMBL/GenBank/DDBJ databases">
        <authorList>
            <person name="Nowell W R."/>
        </authorList>
    </citation>
    <scope>NUCLEOTIDE SEQUENCE</scope>
</reference>
<comment type="caution">
    <text evidence="2">The sequence shown here is derived from an EMBL/GenBank/DDBJ whole genome shotgun (WGS) entry which is preliminary data.</text>
</comment>
<evidence type="ECO:0000313" key="3">
    <source>
        <dbReference type="Proteomes" id="UP000663836"/>
    </source>
</evidence>
<feature type="transmembrane region" description="Helical" evidence="1">
    <location>
        <begin position="111"/>
        <end position="133"/>
    </location>
</feature>
<proteinExistence type="predicted"/>
<feature type="transmembrane region" description="Helical" evidence="1">
    <location>
        <begin position="33"/>
        <end position="55"/>
    </location>
</feature>
<keyword evidence="1" id="KW-1133">Transmembrane helix</keyword>
<evidence type="ECO:0000313" key="2">
    <source>
        <dbReference type="EMBL" id="CAF3959835.1"/>
    </source>
</evidence>
<gene>
    <name evidence="2" type="ORF">JBS370_LOCUS24024</name>
</gene>
<keyword evidence="1" id="KW-0812">Transmembrane</keyword>
<keyword evidence="1" id="KW-0472">Membrane</keyword>
<protein>
    <submittedName>
        <fullName evidence="2">Uncharacterized protein</fullName>
    </submittedName>
</protein>
<dbReference type="Proteomes" id="UP000663836">
    <property type="component" value="Unassembled WGS sequence"/>
</dbReference>
<dbReference type="AlphaFoldDB" id="A0A819LCK4"/>
<sequence length="135" mass="15329">AYAPTGYLPNILVFGFQINVFALNAPFCKYQMSYTVCTVTSLFIINCFISFDRYAISSRSLSSSKNFFIYLVVIGLVNAWYFISLPIAILFEHIPLGPNGSYICTSKSTMFLLIAILVYHSILEEVLPIYFWCIT</sequence>
<feature type="transmembrane region" description="Helical" evidence="1">
    <location>
        <begin position="67"/>
        <end position="91"/>
    </location>
</feature>
<feature type="non-terminal residue" evidence="2">
    <location>
        <position position="1"/>
    </location>
</feature>
<evidence type="ECO:0000256" key="1">
    <source>
        <dbReference type="SAM" id="Phobius"/>
    </source>
</evidence>